<dbReference type="Proteomes" id="UP001383192">
    <property type="component" value="Unassembled WGS sequence"/>
</dbReference>
<evidence type="ECO:0008006" key="4">
    <source>
        <dbReference type="Google" id="ProtNLM"/>
    </source>
</evidence>
<protein>
    <recommendedName>
        <fullName evidence="4">BTB domain-containing protein</fullName>
    </recommendedName>
</protein>
<name>A0AAW0BQN2_9AGAR</name>
<keyword evidence="1" id="KW-1133">Transmembrane helix</keyword>
<keyword evidence="3" id="KW-1185">Reference proteome</keyword>
<dbReference type="AlphaFoldDB" id="A0AAW0BQN2"/>
<feature type="transmembrane region" description="Helical" evidence="1">
    <location>
        <begin position="706"/>
        <end position="726"/>
    </location>
</feature>
<gene>
    <name evidence="2" type="ORF">VNI00_014447</name>
</gene>
<keyword evidence="1" id="KW-0812">Transmembrane</keyword>
<keyword evidence="1" id="KW-0472">Membrane</keyword>
<comment type="caution">
    <text evidence="2">The sequence shown here is derived from an EMBL/GenBank/DDBJ whole genome shotgun (WGS) entry which is preliminary data.</text>
</comment>
<sequence>MLSAANPMSVSQNFGPDVQGSGRPEANMILLSKDSVTFYVNEYSLLRYSNNNFNGLLPFHSEYREGRMIFLRHLPSAELDILLQSIYGDVPQSRVDGSDIESLRLLTRGIGWLPVFGIAPKSVILPDTHLFDRLLSHAPLYPLETYALAGHHDIYDLAVAASPHTLPVDLSNVGEELALQMSSKYLLQLFNLHSNRRAMLSKLLSEELDHHDQTENCRLEDQRESKNRWNAAIESLVWDVNANTSINLIRERIFAHTSDITCDECIKARDARLNTILTEWTSSACESERPVVNCLFLNAVPGYALRARSATYKLQYDREALINRRGERGKPVSLLLGSPVWPPLAAFPLSHRLDMWEYAHKAPNRRDGMKPAPRKDNGSHAWYDRERSGDLTGADLSQFLFIFDFNDSSLLMLRYRYHTSFDTRVPNELAAKTLAERESFDWDTPRLPRISNPIPLNDDPTRPSMPPQSTARVQFYSHLSKIQRNLLPDFEASVELDEYQRLHTDRVARMWGLESCVPVDPEKCLPMYDLVERKTRGIIEFPWVRKLQGDKGSIMFIELEPPSKSISQRRAYRESKMKFFQALSIFYKLVKGILLDASADLARFYYHRTPFPLCYRDMKRLCRFIFLGTITSYSWMNTTGKDLAVRHSREVAQFLRDLVMFTMAWFEFKLVMVYYHRVVGFYTDSGIEDRIHAVMRRVGLGEYQHLTSAILVFIVTIFVLLLWLFLPVR</sequence>
<evidence type="ECO:0000313" key="3">
    <source>
        <dbReference type="Proteomes" id="UP001383192"/>
    </source>
</evidence>
<dbReference type="EMBL" id="JAYKXP010000081">
    <property type="protein sequence ID" value="KAK7029570.1"/>
    <property type="molecule type" value="Genomic_DNA"/>
</dbReference>
<proteinExistence type="predicted"/>
<evidence type="ECO:0000256" key="1">
    <source>
        <dbReference type="SAM" id="Phobius"/>
    </source>
</evidence>
<organism evidence="2 3">
    <name type="scientific">Paramarasmius palmivorus</name>
    <dbReference type="NCBI Taxonomy" id="297713"/>
    <lineage>
        <taxon>Eukaryota</taxon>
        <taxon>Fungi</taxon>
        <taxon>Dikarya</taxon>
        <taxon>Basidiomycota</taxon>
        <taxon>Agaricomycotina</taxon>
        <taxon>Agaricomycetes</taxon>
        <taxon>Agaricomycetidae</taxon>
        <taxon>Agaricales</taxon>
        <taxon>Marasmiineae</taxon>
        <taxon>Marasmiaceae</taxon>
        <taxon>Paramarasmius</taxon>
    </lineage>
</organism>
<evidence type="ECO:0000313" key="2">
    <source>
        <dbReference type="EMBL" id="KAK7029570.1"/>
    </source>
</evidence>
<reference evidence="2 3" key="1">
    <citation type="submission" date="2024-01" db="EMBL/GenBank/DDBJ databases">
        <title>A draft genome for a cacao thread blight-causing isolate of Paramarasmius palmivorus.</title>
        <authorList>
            <person name="Baruah I.K."/>
            <person name="Bukari Y."/>
            <person name="Amoako-Attah I."/>
            <person name="Meinhardt L.W."/>
            <person name="Bailey B.A."/>
            <person name="Cohen S.P."/>
        </authorList>
    </citation>
    <scope>NUCLEOTIDE SEQUENCE [LARGE SCALE GENOMIC DNA]</scope>
    <source>
        <strain evidence="2 3">GH-12</strain>
    </source>
</reference>
<accession>A0AAW0BQN2</accession>